<dbReference type="Proteomes" id="UP000032702">
    <property type="component" value="Unassembled WGS sequence"/>
</dbReference>
<gene>
    <name evidence="2" type="ORF">STIAU_0397</name>
</gene>
<dbReference type="EMBL" id="AAMD01000103">
    <property type="protein sequence ID" value="EAU64790.1"/>
    <property type="molecule type" value="Genomic_DNA"/>
</dbReference>
<feature type="region of interest" description="Disordered" evidence="1">
    <location>
        <begin position="1511"/>
        <end position="1533"/>
    </location>
</feature>
<protein>
    <submittedName>
        <fullName evidence="2">Uncharacterized protein</fullName>
    </submittedName>
</protein>
<proteinExistence type="predicted"/>
<evidence type="ECO:0000313" key="3">
    <source>
        <dbReference type="Proteomes" id="UP000032702"/>
    </source>
</evidence>
<name>Q08WC5_STIAD</name>
<reference evidence="2 3" key="1">
    <citation type="submission" date="2006-04" db="EMBL/GenBank/DDBJ databases">
        <authorList>
            <person name="Nierman W.C."/>
        </authorList>
    </citation>
    <scope>NUCLEOTIDE SEQUENCE [LARGE SCALE GENOMIC DNA]</scope>
    <source>
        <strain evidence="2 3">DW4/3-1</strain>
    </source>
</reference>
<organism evidence="2 3">
    <name type="scientific">Stigmatella aurantiaca (strain DW4/3-1)</name>
    <dbReference type="NCBI Taxonomy" id="378806"/>
    <lineage>
        <taxon>Bacteria</taxon>
        <taxon>Pseudomonadati</taxon>
        <taxon>Myxococcota</taxon>
        <taxon>Myxococcia</taxon>
        <taxon>Myxococcales</taxon>
        <taxon>Cystobacterineae</taxon>
        <taxon>Archangiaceae</taxon>
        <taxon>Stigmatella</taxon>
    </lineage>
</organism>
<sequence>MKTRCRRSPWTSIPRRSPPRTCFATASRTSFTWRWIGAELHGAPGGAAPGEGHGEGGALAGLTLHVDGSPERLDDFAHQPQADAEPAVVAHGDRPLEALEDAVRILRSNADALVPDLQPGLLAVALEHHLDALARPVLHRVGEQVANHLLQPARIPVAHQAVHGAQLEGTLGADQRLFRALEDAAHQGHQVHVLELAEQLSLRDTRDVEQLVHQPPHPLRLEVGRLQLGAQPLRGHPRGALAQLAHQPLEVELERGEGRFQLVGGDGQEVVPAPHGLLLLEVEPTPLFREGRHALEAFRVLQRHVGQCGDEAREPFLVLAEQLAHLPVAGAHAGHRLASNLEGGAQQGAYAQQLHALAHAALQALIHDCGVACLQGPGNGGAAHARGEAHVFWQHGGGIQHHAVLGAQQLQHGLTDRLEHRLAREGRGDAPARLQHAWKAVRERQRLRTLRSTARGEGLLGQPLLHVLEFARGQLDVVPRVGPAEGLAHLSSRQQRLRALVAHLQLAGHLQALFEPLPGPLGLAGHGRQQGPLAQGVGQVVAVGAGELVGMPGHLLGVAQQRGTALGRERGEALHMLAQRGGQQPRHGRHVLRAQVGVPDDPAGLLQGCHRPFRVAFLELAEGLGHEGAGTRLGIRAGIEQLLLEHAARDAAPRGFAPGLQRQPHGVPVSNGLGRPVQLLGGTQCLLHPAKPVEGHGHLEVGVVHLPPVSGSLQQADGLAAPLDALLEPAGAVEGQAIEVEGLALAPHIAHLPAHAQGLVHIGDGPAEPGQHGGHGRVLGVGLRQLGRGGIPLGDVQPPQVGPEHRHASPVVPVAIRHAAVDVDGEQVLGAVFQGAAGQPQLGHEGVSGLHPQLPHRAQSEHRIAAGHPPPQQPQALLQGRVALIGDAALEGELAQFGPHAGLLHGFSRELLSQLQLLLGGVIPAAEHQHVAQSRGDAVAGARVGVDRAPLGDAVVELRRLEGELLPGALGGHQRVGQGQAVLARGVEVIGQLEGVCLLAGGDGAGRQPVQLLALLGPHQPQQRFAQLVVDEGVPAPVFFPQHVPPPRFIQGGEDALPPRAGERFHPGQIKALAQHRPHREQAQGFLRQQLEPAHQERGGLSRGAHVRHGARVHQPALGARHQRAILDQPVKHRRGHERISLGEPGHQLGGLGRQGACHRLCHVGHLGGPEGGQAQVGAGFQPPQHVARAHFLAPKGHHQQHVAAGLLDGLLPVLERAQGQLIRPLGIVQQHQRGLGRGAQRTQEGGEGADAAALAEGLRAQVLLDRRAQHRLQLRQRGAQRGFLAREALAQGVGQRGVLLGCRGNASGHTREELEGAHGGLIHRLALEHPGPVVHGARRELLQQPALAAAGLGLDDDQPARLHARALQLTLQHRQFLLAAHEGRLGEAAALIVHAGDELWLRFTVRERLIQGAQVRQRGLRGLVTVGGVRLEEPSHQLLQRAWHLHPAAAQLGTRAQVLPQDLSHGRAIERRAARERLEKNDAHGVQVRRALHRAVEQSGLLRREVARGAHGQVPQRGVQPLAPGQPEVHQRGPIQGRALDDDVGGLHIPVNHPMAVRFHQSRQQALAQREHLRWREVAVREPLLERLSRQVGRHQIEEFPCRAQVEHGLEKGAVQLFQDGGLVLQPEAGRGDERRPGCHLDDNLSARPVVVAQPGGHTSACLQAPEQLEAVAQAPAWERLSRDGAGLWKALCHSMPHPPAALLCQAAIKVSLVPG</sequence>
<accession>Q08WC5</accession>
<evidence type="ECO:0000256" key="1">
    <source>
        <dbReference type="SAM" id="MobiDB-lite"/>
    </source>
</evidence>
<evidence type="ECO:0000313" key="2">
    <source>
        <dbReference type="EMBL" id="EAU64790.1"/>
    </source>
</evidence>
<comment type="caution">
    <text evidence="2">The sequence shown here is derived from an EMBL/GenBank/DDBJ whole genome shotgun (WGS) entry which is preliminary data.</text>
</comment>